<evidence type="ECO:0000313" key="2">
    <source>
        <dbReference type="EMBL" id="GBP53612.1"/>
    </source>
</evidence>
<dbReference type="AlphaFoldDB" id="A0A4C1WSR6"/>
<keyword evidence="1" id="KW-0812">Transmembrane</keyword>
<feature type="transmembrane region" description="Helical" evidence="1">
    <location>
        <begin position="79"/>
        <end position="99"/>
    </location>
</feature>
<keyword evidence="1" id="KW-1133">Transmembrane helix</keyword>
<dbReference type="EMBL" id="BGZK01000629">
    <property type="protein sequence ID" value="GBP53612.1"/>
    <property type="molecule type" value="Genomic_DNA"/>
</dbReference>
<comment type="caution">
    <text evidence="2">The sequence shown here is derived from an EMBL/GenBank/DDBJ whole genome shotgun (WGS) entry which is preliminary data.</text>
</comment>
<organism evidence="2 3">
    <name type="scientific">Eumeta variegata</name>
    <name type="common">Bagworm moth</name>
    <name type="synonym">Eumeta japonica</name>
    <dbReference type="NCBI Taxonomy" id="151549"/>
    <lineage>
        <taxon>Eukaryota</taxon>
        <taxon>Metazoa</taxon>
        <taxon>Ecdysozoa</taxon>
        <taxon>Arthropoda</taxon>
        <taxon>Hexapoda</taxon>
        <taxon>Insecta</taxon>
        <taxon>Pterygota</taxon>
        <taxon>Neoptera</taxon>
        <taxon>Endopterygota</taxon>
        <taxon>Lepidoptera</taxon>
        <taxon>Glossata</taxon>
        <taxon>Ditrysia</taxon>
        <taxon>Tineoidea</taxon>
        <taxon>Psychidae</taxon>
        <taxon>Oiketicinae</taxon>
        <taxon>Eumeta</taxon>
    </lineage>
</organism>
<dbReference type="Proteomes" id="UP000299102">
    <property type="component" value="Unassembled WGS sequence"/>
</dbReference>
<keyword evidence="3" id="KW-1185">Reference proteome</keyword>
<evidence type="ECO:0008006" key="4">
    <source>
        <dbReference type="Google" id="ProtNLM"/>
    </source>
</evidence>
<accession>A0A4C1WSR6</accession>
<protein>
    <recommendedName>
        <fullName evidence="4">Fatty acid synthase</fullName>
    </recommendedName>
</protein>
<sequence>MTPRPEQRVASAPSQATALRPDDVVVTGMSGSFPASKYLKDFMRNLYDEPPPISIDTLPLQQISCSFLRGWKPSHYSSGVVSLCAVVTTYSILLCHSYMLQNLLAGLILQNKIVRKFNVPAFTKYCGLDAKRIGPNSATSSSCANPFSSDSRSSVAAAITVMSCLLLILRLCIDVLRSRHPKY</sequence>
<evidence type="ECO:0000256" key="1">
    <source>
        <dbReference type="SAM" id="Phobius"/>
    </source>
</evidence>
<keyword evidence="1" id="KW-0472">Membrane</keyword>
<name>A0A4C1WSR6_EUMVA</name>
<reference evidence="2 3" key="1">
    <citation type="journal article" date="2019" name="Commun. Biol.">
        <title>The bagworm genome reveals a unique fibroin gene that provides high tensile strength.</title>
        <authorList>
            <person name="Kono N."/>
            <person name="Nakamura H."/>
            <person name="Ohtoshi R."/>
            <person name="Tomita M."/>
            <person name="Numata K."/>
            <person name="Arakawa K."/>
        </authorList>
    </citation>
    <scope>NUCLEOTIDE SEQUENCE [LARGE SCALE GENOMIC DNA]</scope>
</reference>
<evidence type="ECO:0000313" key="3">
    <source>
        <dbReference type="Proteomes" id="UP000299102"/>
    </source>
</evidence>
<gene>
    <name evidence="2" type="ORF">EVAR_79829_1</name>
</gene>
<proteinExistence type="predicted"/>
<feature type="transmembrane region" description="Helical" evidence="1">
    <location>
        <begin position="155"/>
        <end position="173"/>
    </location>
</feature>